<accession>A0A9K3CWD5</accession>
<feature type="non-terminal residue" evidence="1">
    <location>
        <position position="1"/>
    </location>
</feature>
<dbReference type="InterPro" id="IPR011989">
    <property type="entry name" value="ARM-like"/>
</dbReference>
<dbReference type="Gene3D" id="1.25.10.10">
    <property type="entry name" value="Leucine-rich Repeat Variant"/>
    <property type="match status" value="1"/>
</dbReference>
<proteinExistence type="predicted"/>
<reference evidence="1 2" key="1">
    <citation type="journal article" date="2018" name="PLoS ONE">
        <title>The draft genome of Kipferlia bialata reveals reductive genome evolution in fornicate parasites.</title>
        <authorList>
            <person name="Tanifuji G."/>
            <person name="Takabayashi S."/>
            <person name="Kume K."/>
            <person name="Takagi M."/>
            <person name="Nakayama T."/>
            <person name="Kamikawa R."/>
            <person name="Inagaki Y."/>
            <person name="Hashimoto T."/>
        </authorList>
    </citation>
    <scope>NUCLEOTIDE SEQUENCE [LARGE SCALE GENOMIC DNA]</scope>
    <source>
        <strain evidence="1">NY0173</strain>
    </source>
</reference>
<dbReference type="InterPro" id="IPR016024">
    <property type="entry name" value="ARM-type_fold"/>
</dbReference>
<sequence length="542" mass="61014">TTAPGFHSAQMHSVLYRALSRKDPNPVTIESVAVLFVIAENDIEGDLSNRLAMLPLFVTALQTKLREEDPIRKLIHLILLALVNAICGAHAATALRLGAHTLAMDAVARFSSSYDICNEAVAVLSSMANDMEPDHLQRAMVQAGVVQTCRTAMLAHPTSAGIAGQSLDVISLMCLHKDRDEQTLGPLMSQRVYEWALEALSAFLQDPFVVDRAIKVLQSLQTLFASLHMHIDDEELTECHLMLLNTMYHYADDDQYIALMDMDLVGCMARARDRHPTNVEIIRHYFDLKRMEAQPVSIRCQIARDKKKREQEGHNCEYPEGRQDPDWEKQTTYGESKFDEETGMLLLNDETLDDIVKRQMALKFNQDLGCAMIHYGKITIPELSARVVYFPDSVGQKGLDDFCASLCCFYLTATPLCTVKNPSALKRLLAASDRHVVVCTHDVVGASPTTKTHKLHMCMWREFAKRGVNARAYMALDEAQVCEDEGPSRGVYTHLSSVVRTHYLDKMPQEMRDDREREGDNPVTCLPLGQYYQESWGDYAHC</sequence>
<gene>
    <name evidence="1" type="ORF">KIPB_004996</name>
</gene>
<name>A0A9K3CWD5_9EUKA</name>
<keyword evidence="2" id="KW-1185">Reference proteome</keyword>
<evidence type="ECO:0000313" key="1">
    <source>
        <dbReference type="EMBL" id="GIQ83645.1"/>
    </source>
</evidence>
<evidence type="ECO:0000313" key="2">
    <source>
        <dbReference type="Proteomes" id="UP000265618"/>
    </source>
</evidence>
<dbReference type="AlphaFoldDB" id="A0A9K3CWD5"/>
<dbReference type="EMBL" id="BDIP01001126">
    <property type="protein sequence ID" value="GIQ83645.1"/>
    <property type="molecule type" value="Genomic_DNA"/>
</dbReference>
<comment type="caution">
    <text evidence="1">The sequence shown here is derived from an EMBL/GenBank/DDBJ whole genome shotgun (WGS) entry which is preliminary data.</text>
</comment>
<protein>
    <submittedName>
        <fullName evidence="1">Uncharacterized protein</fullName>
    </submittedName>
</protein>
<dbReference type="Proteomes" id="UP000265618">
    <property type="component" value="Unassembled WGS sequence"/>
</dbReference>
<organism evidence="1 2">
    <name type="scientific">Kipferlia bialata</name>
    <dbReference type="NCBI Taxonomy" id="797122"/>
    <lineage>
        <taxon>Eukaryota</taxon>
        <taxon>Metamonada</taxon>
        <taxon>Carpediemonas-like organisms</taxon>
        <taxon>Kipferlia</taxon>
    </lineage>
</organism>
<dbReference type="SUPFAM" id="SSF48371">
    <property type="entry name" value="ARM repeat"/>
    <property type="match status" value="1"/>
</dbReference>